<dbReference type="EMBL" id="RPFZ01000001">
    <property type="protein sequence ID" value="RPF72333.1"/>
    <property type="molecule type" value="Genomic_DNA"/>
</dbReference>
<feature type="compositionally biased region" description="Acidic residues" evidence="1">
    <location>
        <begin position="38"/>
        <end position="48"/>
    </location>
</feature>
<dbReference type="OrthoDB" id="7411176at2"/>
<feature type="region of interest" description="Disordered" evidence="1">
    <location>
        <begin position="1"/>
        <end position="20"/>
    </location>
</feature>
<accession>A0A3N5CT29</accession>
<evidence type="ECO:0000256" key="1">
    <source>
        <dbReference type="SAM" id="MobiDB-lite"/>
    </source>
</evidence>
<comment type="caution">
    <text evidence="2">The sequence shown here is derived from an EMBL/GenBank/DDBJ whole genome shotgun (WGS) entry which is preliminary data.</text>
</comment>
<dbReference type="RefSeq" id="WP_123881731.1">
    <property type="nucleotide sequence ID" value="NZ_RPFZ01000001.1"/>
</dbReference>
<protein>
    <submittedName>
        <fullName evidence="2">Uncharacterized protein</fullName>
    </submittedName>
</protein>
<sequence length="67" mass="7598">MTHDTKSQTEKLEHDLKNAEQEKRALKGLLKRAADEIDDLAGSDCETEDREKARRMAGRLRDVSDDG</sequence>
<keyword evidence="3" id="KW-1185">Reference proteome</keyword>
<evidence type="ECO:0000313" key="2">
    <source>
        <dbReference type="EMBL" id="RPF72333.1"/>
    </source>
</evidence>
<feature type="region of interest" description="Disordered" evidence="1">
    <location>
        <begin position="38"/>
        <end position="67"/>
    </location>
</feature>
<organism evidence="2 3">
    <name type="scientific">Aurantiacibacter spongiae</name>
    <dbReference type="NCBI Taxonomy" id="2488860"/>
    <lineage>
        <taxon>Bacteria</taxon>
        <taxon>Pseudomonadati</taxon>
        <taxon>Pseudomonadota</taxon>
        <taxon>Alphaproteobacteria</taxon>
        <taxon>Sphingomonadales</taxon>
        <taxon>Erythrobacteraceae</taxon>
        <taxon>Aurantiacibacter</taxon>
    </lineage>
</organism>
<dbReference type="AlphaFoldDB" id="A0A3N5CT29"/>
<reference evidence="2 3" key="1">
    <citation type="submission" date="2018-11" db="EMBL/GenBank/DDBJ databases">
        <title>Erythrobacter spongiae sp. nov., isolated from a marine sponge.</title>
        <authorList>
            <person name="Zhuang L."/>
            <person name="Luo L."/>
        </authorList>
    </citation>
    <scope>NUCLEOTIDE SEQUENCE [LARGE SCALE GENOMIC DNA]</scope>
    <source>
        <strain evidence="2 3">HN-E23</strain>
    </source>
</reference>
<gene>
    <name evidence="2" type="ORF">EG799_12390</name>
</gene>
<feature type="compositionally biased region" description="Basic and acidic residues" evidence="1">
    <location>
        <begin position="49"/>
        <end position="67"/>
    </location>
</feature>
<evidence type="ECO:0000313" key="3">
    <source>
        <dbReference type="Proteomes" id="UP000275232"/>
    </source>
</evidence>
<name>A0A3N5CT29_9SPHN</name>
<proteinExistence type="predicted"/>
<dbReference type="Proteomes" id="UP000275232">
    <property type="component" value="Unassembled WGS sequence"/>
</dbReference>